<dbReference type="AlphaFoldDB" id="A0A550C4N3"/>
<dbReference type="Proteomes" id="UP000320762">
    <property type="component" value="Unassembled WGS sequence"/>
</dbReference>
<gene>
    <name evidence="1" type="ORF">BD626DRAFT_368069</name>
</gene>
<organism evidence="1 2">
    <name type="scientific">Schizophyllum amplum</name>
    <dbReference type="NCBI Taxonomy" id="97359"/>
    <lineage>
        <taxon>Eukaryota</taxon>
        <taxon>Fungi</taxon>
        <taxon>Dikarya</taxon>
        <taxon>Basidiomycota</taxon>
        <taxon>Agaricomycotina</taxon>
        <taxon>Agaricomycetes</taxon>
        <taxon>Agaricomycetidae</taxon>
        <taxon>Agaricales</taxon>
        <taxon>Schizophyllaceae</taxon>
        <taxon>Schizophyllum</taxon>
    </lineage>
</organism>
<keyword evidence="2" id="KW-1185">Reference proteome</keyword>
<evidence type="ECO:0000313" key="1">
    <source>
        <dbReference type="EMBL" id="TRM59745.1"/>
    </source>
</evidence>
<dbReference type="OrthoDB" id="3202607at2759"/>
<dbReference type="Gene3D" id="3.60.130.30">
    <property type="match status" value="1"/>
</dbReference>
<sequence length="131" mass="14865">RLYEEYELCIQFHIANSRRLTQLFPRSVFAACTFNVGPRTWTRRHLDLLNLAFGWCSITALGNFDDRSGHGALILWPLKLVVRFPAGATAFIPSSVVEHSNIPISNGETCYSVTQYTAGGLFRWQYLSHLT</sequence>
<dbReference type="EMBL" id="VDMD01000026">
    <property type="protein sequence ID" value="TRM59745.1"/>
    <property type="molecule type" value="Genomic_DNA"/>
</dbReference>
<reference evidence="1 2" key="1">
    <citation type="journal article" date="2019" name="New Phytol.">
        <title>Comparative genomics reveals unique wood-decay strategies and fruiting body development in the Schizophyllaceae.</title>
        <authorList>
            <person name="Almasi E."/>
            <person name="Sahu N."/>
            <person name="Krizsan K."/>
            <person name="Balint B."/>
            <person name="Kovacs G.M."/>
            <person name="Kiss B."/>
            <person name="Cseklye J."/>
            <person name="Drula E."/>
            <person name="Henrissat B."/>
            <person name="Nagy I."/>
            <person name="Chovatia M."/>
            <person name="Adam C."/>
            <person name="LaButti K."/>
            <person name="Lipzen A."/>
            <person name="Riley R."/>
            <person name="Grigoriev I.V."/>
            <person name="Nagy L.G."/>
        </authorList>
    </citation>
    <scope>NUCLEOTIDE SEQUENCE [LARGE SCALE GENOMIC DNA]</scope>
    <source>
        <strain evidence="1 2">NL-1724</strain>
    </source>
</reference>
<dbReference type="STRING" id="97359.A0A550C4N3"/>
<comment type="caution">
    <text evidence="1">The sequence shown here is derived from an EMBL/GenBank/DDBJ whole genome shotgun (WGS) entry which is preliminary data.</text>
</comment>
<accession>A0A550C4N3</accession>
<feature type="non-terminal residue" evidence="1">
    <location>
        <position position="131"/>
    </location>
</feature>
<evidence type="ECO:0000313" key="2">
    <source>
        <dbReference type="Proteomes" id="UP000320762"/>
    </source>
</evidence>
<protein>
    <recommendedName>
        <fullName evidence="3">Prolyl 4-hydroxylase alpha subunit Fe(2+) 2OG dioxygenase domain-containing protein</fullName>
    </recommendedName>
</protein>
<name>A0A550C4N3_9AGAR</name>
<feature type="non-terminal residue" evidence="1">
    <location>
        <position position="1"/>
    </location>
</feature>
<proteinExistence type="predicted"/>
<evidence type="ECO:0008006" key="3">
    <source>
        <dbReference type="Google" id="ProtNLM"/>
    </source>
</evidence>